<proteinExistence type="predicted"/>
<gene>
    <name evidence="2" type="ORF">C8N28_2653</name>
</gene>
<feature type="chain" id="PRO_5020612818" description="TerB family tellurite resistance protein" evidence="1">
    <location>
        <begin position="20"/>
        <end position="209"/>
    </location>
</feature>
<dbReference type="RefSeq" id="WP_132225625.1">
    <property type="nucleotide sequence ID" value="NZ_SMGO01000003.1"/>
</dbReference>
<dbReference type="OrthoDB" id="826958at2"/>
<evidence type="ECO:0000313" key="3">
    <source>
        <dbReference type="Proteomes" id="UP000294616"/>
    </source>
</evidence>
<feature type="signal peptide" evidence="1">
    <location>
        <begin position="1"/>
        <end position="19"/>
    </location>
</feature>
<protein>
    <recommendedName>
        <fullName evidence="4">TerB family tellurite resistance protein</fullName>
    </recommendedName>
</protein>
<evidence type="ECO:0008006" key="4">
    <source>
        <dbReference type="Google" id="ProtNLM"/>
    </source>
</evidence>
<evidence type="ECO:0000313" key="2">
    <source>
        <dbReference type="EMBL" id="TCK80898.1"/>
    </source>
</evidence>
<dbReference type="AlphaFoldDB" id="A0A4R1LP92"/>
<comment type="caution">
    <text evidence="2">The sequence shown here is derived from an EMBL/GenBank/DDBJ whole genome shotgun (WGS) entry which is preliminary data.</text>
</comment>
<dbReference type="Proteomes" id="UP000294616">
    <property type="component" value="Unassembled WGS sequence"/>
</dbReference>
<organism evidence="2 3">
    <name type="scientific">Albibacterium bauzanense</name>
    <dbReference type="NCBI Taxonomy" id="653929"/>
    <lineage>
        <taxon>Bacteria</taxon>
        <taxon>Pseudomonadati</taxon>
        <taxon>Bacteroidota</taxon>
        <taxon>Sphingobacteriia</taxon>
        <taxon>Sphingobacteriales</taxon>
        <taxon>Sphingobacteriaceae</taxon>
        <taxon>Albibacterium</taxon>
    </lineage>
</organism>
<accession>A0A4R1LP92</accession>
<reference evidence="2 3" key="1">
    <citation type="submission" date="2019-03" db="EMBL/GenBank/DDBJ databases">
        <title>Genomic Encyclopedia of Archaeal and Bacterial Type Strains, Phase II (KMG-II): from individual species to whole genera.</title>
        <authorList>
            <person name="Goeker M."/>
        </authorList>
    </citation>
    <scope>NUCLEOTIDE SEQUENCE [LARGE SCALE GENOMIC DNA]</scope>
    <source>
        <strain evidence="2 3">DSM 22554</strain>
    </source>
</reference>
<name>A0A4R1LP92_9SPHI</name>
<dbReference type="EMBL" id="SMGO01000003">
    <property type="protein sequence ID" value="TCK80898.1"/>
    <property type="molecule type" value="Genomic_DNA"/>
</dbReference>
<sequence length="209" mass="24058">MKIIWILLILATTTFSSRAQSHEVQQLLLNYEKLSQLKNILADMKKGYQVVSSGYTTIKNISEGNFNLHDAFIDGLFAVSPAIKNYKRVPDIIRYQKYIVQEYKRAYKGFKLSGFFNDGEIEYMGSVYGNLIDQSVQSLDELATVITSSKLSMSDDERLQAIDRIFAETEDKLQFLRMFNKNAKIMALQRSKEARDVEASQKLYHLNLN</sequence>
<keyword evidence="1" id="KW-0732">Signal</keyword>
<evidence type="ECO:0000256" key="1">
    <source>
        <dbReference type="SAM" id="SignalP"/>
    </source>
</evidence>
<keyword evidence="3" id="KW-1185">Reference proteome</keyword>